<dbReference type="AlphaFoldDB" id="B7Z991"/>
<reference evidence="1" key="1">
    <citation type="submission" date="2007-10" db="EMBL/GenBank/DDBJ databases">
        <title>NEDO human cDNA sequencing project focused on splicing variants.</title>
        <authorList>
            <person name="Wakamatsu A."/>
            <person name="Yamamoto J."/>
            <person name="Kimura K."/>
            <person name="Ishii S."/>
            <person name="Watanabe K."/>
            <person name="Sugiyama A."/>
            <person name="Murakawa K."/>
            <person name="Kaida T."/>
            <person name="Tsuchiya K."/>
            <person name="Fukuzumi Y."/>
            <person name="Kumagai A."/>
            <person name="Oishi Y."/>
            <person name="Yamamoto S."/>
            <person name="Ono Y."/>
            <person name="Komori Y."/>
            <person name="Yamazaki M."/>
            <person name="Kisu Y."/>
            <person name="Nishikawa T."/>
            <person name="Sugano S."/>
            <person name="Nomura N."/>
            <person name="Isogai T."/>
        </authorList>
    </citation>
    <scope>NUCLEOTIDE SEQUENCE</scope>
    <source>
        <tissue evidence="1">Uterus</tissue>
    </source>
</reference>
<protein>
    <submittedName>
        <fullName evidence="1">cDNA FLJ55178, highly similar to Zinc finger protein 76</fullName>
    </submittedName>
</protein>
<dbReference type="EMBL" id="AK304626">
    <property type="protein sequence ID" value="BAH14227.1"/>
    <property type="molecule type" value="mRNA"/>
</dbReference>
<proteinExistence type="evidence at transcript level"/>
<name>B7Z991_HUMAN</name>
<organism evidence="1">
    <name type="scientific">Homo sapiens</name>
    <name type="common">Human</name>
    <dbReference type="NCBI Taxonomy" id="9606"/>
    <lineage>
        <taxon>Eukaryota</taxon>
        <taxon>Metazoa</taxon>
        <taxon>Chordata</taxon>
        <taxon>Craniata</taxon>
        <taxon>Vertebrata</taxon>
        <taxon>Euteleostomi</taxon>
        <taxon>Mammalia</taxon>
        <taxon>Eutheria</taxon>
        <taxon>Euarchontoglires</taxon>
        <taxon>Primates</taxon>
        <taxon>Haplorrhini</taxon>
        <taxon>Catarrhini</taxon>
        <taxon>Hominidae</taxon>
        <taxon>Homo</taxon>
    </lineage>
</organism>
<evidence type="ECO:0000313" key="1">
    <source>
        <dbReference type="EMBL" id="BAH14227.1"/>
    </source>
</evidence>
<dbReference type="PeptideAtlas" id="B7Z991"/>
<sequence length="256" mass="27730">MESLGLHTVTLSDGTTAYVQQAVKGEKLLEGQVIQLEDGTTAYIHQVTVQKEALSFEDGQPVQLEDGSMAYIHRTPREGYDPSTLEAVQLEDGSTAYIHHPVAVPSESTILAVQTEVGLEDLAAEDDEGFSADAVVALEQYASKVSTHSVTRSVTLDNRAWPAHCLLALPELHLSRGQGQPCAWAPCGIFPLPLHPSSPNSPVTHHCLGHATQPGLAADSCLRSLLFTLSLQRESCHKKQWHPYAEELGPASLWLL</sequence>
<accession>B7Z991</accession>